<keyword evidence="1" id="KW-0472">Membrane</keyword>
<name>S0EXP3_CHTCT</name>
<feature type="transmembrane region" description="Helical" evidence="1">
    <location>
        <begin position="366"/>
        <end position="386"/>
    </location>
</feature>
<dbReference type="EMBL" id="HF951689">
    <property type="protein sequence ID" value="CCW36267.1"/>
    <property type="molecule type" value="Genomic_DNA"/>
</dbReference>
<dbReference type="SUPFAM" id="SSF82866">
    <property type="entry name" value="Multidrug efflux transporter AcrB transmembrane domain"/>
    <property type="match status" value="2"/>
</dbReference>
<feature type="transmembrane region" description="Helical" evidence="1">
    <location>
        <begin position="12"/>
        <end position="30"/>
    </location>
</feature>
<dbReference type="RefSeq" id="WP_016483779.1">
    <property type="nucleotide sequence ID" value="NC_021487.1"/>
</dbReference>
<dbReference type="GO" id="GO:0042910">
    <property type="term" value="F:xenobiotic transmembrane transporter activity"/>
    <property type="evidence" value="ECO:0007669"/>
    <property type="project" value="TreeGrafter"/>
</dbReference>
<dbReference type="PRINTS" id="PR00702">
    <property type="entry name" value="ACRIFLAVINRP"/>
</dbReference>
<feature type="transmembrane region" description="Helical" evidence="1">
    <location>
        <begin position="470"/>
        <end position="493"/>
    </location>
</feature>
<dbReference type="GO" id="GO:0005886">
    <property type="term" value="C:plasma membrane"/>
    <property type="evidence" value="ECO:0007669"/>
    <property type="project" value="TreeGrafter"/>
</dbReference>
<evidence type="ECO:0000313" key="3">
    <source>
        <dbReference type="Proteomes" id="UP000014227"/>
    </source>
</evidence>
<dbReference type="KEGG" id="ccz:CCALI_02468"/>
<dbReference type="Gene3D" id="1.20.1640.10">
    <property type="entry name" value="Multidrug efflux transporter AcrB transmembrane domain"/>
    <property type="match status" value="2"/>
</dbReference>
<feature type="transmembrane region" description="Helical" evidence="1">
    <location>
        <begin position="912"/>
        <end position="936"/>
    </location>
</feature>
<feature type="transmembrane region" description="Helical" evidence="1">
    <location>
        <begin position="886"/>
        <end position="905"/>
    </location>
</feature>
<feature type="transmembrane region" description="Helical" evidence="1">
    <location>
        <begin position="340"/>
        <end position="359"/>
    </location>
</feature>
<proteinExistence type="predicted"/>
<dbReference type="InterPro" id="IPR027463">
    <property type="entry name" value="AcrB_DN_DC_subdom"/>
</dbReference>
<dbReference type="InterPro" id="IPR001036">
    <property type="entry name" value="Acrflvin-R"/>
</dbReference>
<reference evidence="3" key="1">
    <citation type="submission" date="2013-03" db="EMBL/GenBank/DDBJ databases">
        <title>Genome sequence of Chthonomonas calidirosea, the first sequenced genome from the Armatimonadetes phylum (formally candidate division OP10).</title>
        <authorList>
            <person name="Lee K.C.Y."/>
            <person name="Morgan X.C."/>
            <person name="Dunfield P.F."/>
            <person name="Tamas I."/>
            <person name="Houghton K.M."/>
            <person name="Vyssotski M."/>
            <person name="Ryan J.L.J."/>
            <person name="Lagutin K."/>
            <person name="McDonald I.R."/>
            <person name="Stott M.B."/>
        </authorList>
    </citation>
    <scope>NUCLEOTIDE SEQUENCE [LARGE SCALE GENOMIC DNA]</scope>
    <source>
        <strain evidence="3">DSM 23976 / ICMP 18418 / T49</strain>
    </source>
</reference>
<accession>S0EXP3</accession>
<dbReference type="InParanoid" id="S0EXP3"/>
<dbReference type="PANTHER" id="PTHR32063:SF0">
    <property type="entry name" value="SWARMING MOTILITY PROTEIN SWRC"/>
    <property type="match status" value="1"/>
</dbReference>
<feature type="transmembrane region" description="Helical" evidence="1">
    <location>
        <begin position="1019"/>
        <end position="1045"/>
    </location>
</feature>
<feature type="transmembrane region" description="Helical" evidence="1">
    <location>
        <begin position="942"/>
        <end position="960"/>
    </location>
</feature>
<sequence>MQWLAEVCVRRPVFATVLVLVLVVVGIYGYTQLQVDLFPKVDFPVVTVTVTEQGASPQEIETDVVDKIEEAVNTISGIDSLSSVSYDGVGQVIVTFVLEKDIDVAVEEVRAKVNEVLPDLPSDIKPPVIDKVDPDAAPILQLALSAPDNIRNISEYADKVLRRQIESIDGVGQVTLLGTRKRQINIYLNPYKLRSYGLTALDVERALQAQNLQTPGGDVDEGAVKLTVRTLGRVTSPQQFSDIVIAKGPGGSFIHVGDVAQVVDGTEEPSTVADLVEPGVSHPIPTVLLSIRKQSGLNTVATVQAVKQRLAEIRPTLPPGYNIRIVRDQSTYILASTREVMSHLKLGSLLAALVVLVFLWNFRTTIISGLAIPASIISTFVLLYAMGFTLNLLTLLGLTLAVGIVIDDAIVVLENIYRFIEEKGMRPFEAAIEATREIGLAVLATTLSLVAIFLPIAFMTGITGRFLKSFGLTMAFSILVSLFVSFSLTPMLASRWLKPRGLPGGTDAPEWMPVGVPGEEEPTEKRLVATSKQRGFFHWIDTTYTAILKWCLGGKWGWHRIFVLIACLLSLMSMAIVVPLVPKNFLPDNDQSQFQISVRAPEGTSLVATQALADRIARETLKLPDVEYAVVTIGDNPQKTQNLASIYVQMKQVEDRTDGYTQQDVQQMVRTEILPKYGNIRATAGPIPAFSSGAPQAAITYSLSGPDLNLLAQYSQQILTRLKKIPGVVDADTSLVLGVPEIDVVIDRQRAADLGVSVADLANTLHLLVGDQQVTDYFEGGEQYEVHMRAALQYRDNPEILKQLTVPSTTVGSVPLDQVVHLVQTTGPAQINRLNRQRNVLITCNILPGYSQQAIGAQIVKMFDQMHLPPQYRIIPFGTSRELIRAFKAFVVAFLLAIIFMYLILAAQFESWVYPIAIMSALPLTAPFAFLSIYLFHRTVNIFSILGILVLFGVVKKNGILQIDHTNQLRARGMNRFDAIIQANRDRLRPILMTTIAFVAGLIPLVLSKGAGAETNKDIGYTVMGGQTLSLLLTLLATPVIYSILDDLAILFYRVRGSAADGITQLIRRLRRR</sequence>
<dbReference type="SUPFAM" id="SSF82693">
    <property type="entry name" value="Multidrug efflux transporter AcrB pore domain, PN1, PN2, PC1 and PC2 subdomains"/>
    <property type="match status" value="3"/>
</dbReference>
<dbReference type="Proteomes" id="UP000014227">
    <property type="component" value="Chromosome I"/>
</dbReference>
<dbReference type="FunCoup" id="S0EXP3">
    <property type="interactions" value="290"/>
</dbReference>
<dbReference type="HOGENOM" id="CLU_002755_1_2_0"/>
<dbReference type="Gene3D" id="3.30.2090.10">
    <property type="entry name" value="Multidrug efflux transporter AcrB TolC docking domain, DN and DC subdomains"/>
    <property type="match status" value="2"/>
</dbReference>
<evidence type="ECO:0000313" key="2">
    <source>
        <dbReference type="EMBL" id="CCW36267.1"/>
    </source>
</evidence>
<protein>
    <submittedName>
        <fullName evidence="2">Cation/multidrug efflux pump</fullName>
    </submittedName>
</protein>
<feature type="transmembrane region" description="Helical" evidence="1">
    <location>
        <begin position="392"/>
        <end position="417"/>
    </location>
</feature>
<dbReference type="Pfam" id="PF00873">
    <property type="entry name" value="ACR_tran"/>
    <property type="match status" value="1"/>
</dbReference>
<dbReference type="eggNOG" id="COG0841">
    <property type="taxonomic scope" value="Bacteria"/>
</dbReference>
<dbReference type="Gene3D" id="3.30.70.1320">
    <property type="entry name" value="Multidrug efflux transporter AcrB pore domain like"/>
    <property type="match status" value="1"/>
</dbReference>
<dbReference type="Gene3D" id="3.30.70.1440">
    <property type="entry name" value="Multidrug efflux transporter AcrB pore domain"/>
    <property type="match status" value="1"/>
</dbReference>
<dbReference type="PATRIC" id="fig|1303518.3.peg.2565"/>
<keyword evidence="1" id="KW-0812">Transmembrane</keyword>
<evidence type="ECO:0000256" key="1">
    <source>
        <dbReference type="SAM" id="Phobius"/>
    </source>
</evidence>
<dbReference type="AlphaFoldDB" id="S0EXP3"/>
<gene>
    <name evidence="2" type="ORF">CCALI_02468</name>
</gene>
<keyword evidence="1" id="KW-1133">Transmembrane helix</keyword>
<dbReference type="STRING" id="454171.CP488_01621"/>
<organism evidence="2 3">
    <name type="scientific">Chthonomonas calidirosea (strain DSM 23976 / ICMP 18418 / T49)</name>
    <dbReference type="NCBI Taxonomy" id="1303518"/>
    <lineage>
        <taxon>Bacteria</taxon>
        <taxon>Bacillati</taxon>
        <taxon>Armatimonadota</taxon>
        <taxon>Chthonomonadia</taxon>
        <taxon>Chthonomonadales</taxon>
        <taxon>Chthonomonadaceae</taxon>
        <taxon>Chthonomonas</taxon>
    </lineage>
</organism>
<dbReference type="Gene3D" id="3.30.70.1430">
    <property type="entry name" value="Multidrug efflux transporter AcrB pore domain"/>
    <property type="match status" value="2"/>
</dbReference>
<feature type="transmembrane region" description="Helical" evidence="1">
    <location>
        <begin position="990"/>
        <end position="1007"/>
    </location>
</feature>
<feature type="transmembrane region" description="Helical" evidence="1">
    <location>
        <begin position="561"/>
        <end position="581"/>
    </location>
</feature>
<dbReference type="OrthoDB" id="9177212at2"/>
<keyword evidence="3" id="KW-1185">Reference proteome</keyword>
<feature type="transmembrane region" description="Helical" evidence="1">
    <location>
        <begin position="438"/>
        <end position="458"/>
    </location>
</feature>
<dbReference type="PANTHER" id="PTHR32063">
    <property type="match status" value="1"/>
</dbReference>
<dbReference type="SUPFAM" id="SSF82714">
    <property type="entry name" value="Multidrug efflux transporter AcrB TolC docking domain, DN and DC subdomains"/>
    <property type="match status" value="2"/>
</dbReference>